<evidence type="ECO:0000256" key="1">
    <source>
        <dbReference type="ARBA" id="ARBA00022574"/>
    </source>
</evidence>
<keyword evidence="4" id="KW-0175">Coiled coil</keyword>
<dbReference type="SMART" id="SM00320">
    <property type="entry name" value="WD40"/>
    <property type="match status" value="4"/>
</dbReference>
<feature type="coiled-coil region" evidence="4">
    <location>
        <begin position="930"/>
        <end position="978"/>
    </location>
</feature>
<feature type="coiled-coil region" evidence="4">
    <location>
        <begin position="789"/>
        <end position="816"/>
    </location>
</feature>
<keyword evidence="1 3" id="KW-0853">WD repeat</keyword>
<feature type="transmembrane region" description="Helical" evidence="5">
    <location>
        <begin position="1246"/>
        <end position="1273"/>
    </location>
</feature>
<evidence type="ECO:0000256" key="5">
    <source>
        <dbReference type="SAM" id="Phobius"/>
    </source>
</evidence>
<dbReference type="PANTHER" id="PTHR32215">
    <property type="entry name" value="CILIA- AND FLAGELLA-ASSOCIATED PROTEIN 57"/>
    <property type="match status" value="1"/>
</dbReference>
<dbReference type="InterPro" id="IPR019775">
    <property type="entry name" value="WD40_repeat_CS"/>
</dbReference>
<accession>A0A814D8F5</accession>
<dbReference type="PANTHER" id="PTHR32215:SF0">
    <property type="entry name" value="CILIA- AND FLAGELLA-ASSOCIATED PROTEIN 57"/>
    <property type="match status" value="1"/>
</dbReference>
<dbReference type="Gene3D" id="2.130.10.10">
    <property type="entry name" value="YVTN repeat-like/Quinoprotein amine dehydrogenase"/>
    <property type="match status" value="3"/>
</dbReference>
<organism evidence="6 7">
    <name type="scientific">Adineta steineri</name>
    <dbReference type="NCBI Taxonomy" id="433720"/>
    <lineage>
        <taxon>Eukaryota</taxon>
        <taxon>Metazoa</taxon>
        <taxon>Spiralia</taxon>
        <taxon>Gnathifera</taxon>
        <taxon>Rotifera</taxon>
        <taxon>Eurotatoria</taxon>
        <taxon>Bdelloidea</taxon>
        <taxon>Adinetida</taxon>
        <taxon>Adinetidae</taxon>
        <taxon>Adineta</taxon>
    </lineage>
</organism>
<dbReference type="InterPro" id="IPR011047">
    <property type="entry name" value="Quinoprotein_ADH-like_sf"/>
</dbReference>
<proteinExistence type="predicted"/>
<sequence length="1340" mass="157975">MCSFSIKHLFGIKTSLSNSLIYLNEYCYIYPSYRHVILYNIDYKCQYLINYENEFDKLECLSLSLNKEYLAIGLNQLNKCRIILYNLKDNLKNPIKEKILLLKQSINCNHIISIIFSNNSKYLLALYGEPDYILVCWSIQQFKSIGILSIHINHSYNPLNLQISFNPNDSSQIILTGNHIFEQYRLNNGRLSQYTQEEFEQYQSINITCHCWINENHILLGLDYGFIYIINKHGQIIQKYNLTKLDESNNNSFVNIKNGENLSKMQSISKLSSRLILNKKSLSTTNLDQYSNSTFHNHQNQIICLLPFSRGLFVSTANGCIFMFERSENNVDLTYLRKFVLPSSLINNLFHQNLRRNPTQSAPIRSIENIFLSDLSFKNQRSTTNEIIHSLALSPNEETLLAATNYNHLYEITFSKMDYRKKEENIFTYALNNSHNGSITTGTLCIRKSLLFTIGIDHHLKIWNLQTNTQELNHQFDNEPLLLSVHPSGYFVCISFSNILIIYTYTIDGLILFKQFQISHIECIEYSNEGHILAIGYSNILQFYNHKNYDEIISERINEKKFRLIRWAHDDSFLLSIDFNDFIIQWNPYTGQCLSQYRIEDFSIEDLILTSDNKLAYLLTSDKKIKEFILMTNIRDINIPFNDCIPTTLAINNKTRSLFIGSQNGSIYSFKLTQTNSIIDTNHLNYVHQGAIKKVLISINDDLFLSMGEDGNVIIYNLNDYQQNKESKIIYRDEILAKEILLKQQNIELNYLLERQIEIKHEYENKIEIKDTEYIEHLDQLDLHCQSIINEMNIKIKDLQQKKFHLQNQHEQQLNLLNENKLNNMNVYIDDKSKYYNEILDRNQFIKSKIENFKTNNNFQIQLTNDLYQRNIELIHLSYRDKINNIKNKFSQDRQCINDRINDLEEIKSMSNENAEIELRNIHEYYLSKLRTIVDKIEKLENEEVLLKTRLEQLEEESNRYENQMKEYSIERNKLIDSIKQIDNDLNLAKQTFQQRHFIIQEKLKRTNEMENRGEELEKFAYVFNYKIRELTSQIGPRQYEVQALIEQFNNMDNEYDLLNQNNEKYSIKIADYKARLKAIEKDLQKQTFLIRKLNETSANIKEDLKLCCHLIDQPKQITKIIRQIYGKYILNIHSFYRLIRIAYFQNRRFQSLKLYLVLPIIEMIIISILLCVLIPLNGIRYSPNDHFCNIAYMNIPSVLWALPIVYVCPFCCLLFIYMYITRFIHQQGTIQTLIIKRRQSRDFLIIQRILSIVSLLLILSIPSLILIIMSLIRGEEHPLLTRISYFPVSVSQMGLSVALLFCIPQLKNIVLNLRKPSTVTPVSRVVRGTLQMRTIVGTQ</sequence>
<evidence type="ECO:0000313" key="6">
    <source>
        <dbReference type="EMBL" id="CAF0952417.1"/>
    </source>
</evidence>
<keyword evidence="5" id="KW-1133">Transmembrane helix</keyword>
<dbReference type="InterPro" id="IPR036322">
    <property type="entry name" value="WD40_repeat_dom_sf"/>
</dbReference>
<feature type="coiled-coil region" evidence="4">
    <location>
        <begin position="1042"/>
        <end position="1097"/>
    </location>
</feature>
<feature type="transmembrane region" description="Helical" evidence="5">
    <location>
        <begin position="1285"/>
        <end position="1307"/>
    </location>
</feature>
<reference evidence="6" key="1">
    <citation type="submission" date="2021-02" db="EMBL/GenBank/DDBJ databases">
        <authorList>
            <person name="Nowell W R."/>
        </authorList>
    </citation>
    <scope>NUCLEOTIDE SEQUENCE</scope>
</reference>
<dbReference type="PROSITE" id="PS00678">
    <property type="entry name" value="WD_REPEATS_1"/>
    <property type="match status" value="1"/>
</dbReference>
<dbReference type="SUPFAM" id="SSF50998">
    <property type="entry name" value="Quinoprotein alcohol dehydrogenase-like"/>
    <property type="match status" value="1"/>
</dbReference>
<evidence type="ECO:0000256" key="3">
    <source>
        <dbReference type="PROSITE-ProRule" id="PRU00221"/>
    </source>
</evidence>
<keyword evidence="5" id="KW-0812">Transmembrane</keyword>
<dbReference type="InterPro" id="IPR001680">
    <property type="entry name" value="WD40_rpt"/>
</dbReference>
<feature type="repeat" description="WD" evidence="3">
    <location>
        <begin position="432"/>
        <end position="473"/>
    </location>
</feature>
<dbReference type="SUPFAM" id="SSF50978">
    <property type="entry name" value="WD40 repeat-like"/>
    <property type="match status" value="1"/>
</dbReference>
<protein>
    <submittedName>
        <fullName evidence="6">Uncharacterized protein</fullName>
    </submittedName>
</protein>
<keyword evidence="2" id="KW-0677">Repeat</keyword>
<comment type="caution">
    <text evidence="6">The sequence shown here is derived from an EMBL/GenBank/DDBJ whole genome shotgun (WGS) entry which is preliminary data.</text>
</comment>
<evidence type="ECO:0000256" key="4">
    <source>
        <dbReference type="SAM" id="Coils"/>
    </source>
</evidence>
<name>A0A814D8F5_9BILA</name>
<dbReference type="EMBL" id="CAJNOI010000053">
    <property type="protein sequence ID" value="CAF0952417.1"/>
    <property type="molecule type" value="Genomic_DNA"/>
</dbReference>
<gene>
    <name evidence="6" type="ORF">BJG266_LOCUS13290</name>
</gene>
<keyword evidence="5" id="KW-0472">Membrane</keyword>
<dbReference type="Proteomes" id="UP000663877">
    <property type="component" value="Unassembled WGS sequence"/>
</dbReference>
<evidence type="ECO:0000256" key="2">
    <source>
        <dbReference type="ARBA" id="ARBA00022737"/>
    </source>
</evidence>
<evidence type="ECO:0000313" key="7">
    <source>
        <dbReference type="Proteomes" id="UP000663877"/>
    </source>
</evidence>
<feature type="transmembrane region" description="Helical" evidence="5">
    <location>
        <begin position="1199"/>
        <end position="1221"/>
    </location>
</feature>
<dbReference type="InterPro" id="IPR015943">
    <property type="entry name" value="WD40/YVTN_repeat-like_dom_sf"/>
</dbReference>
<dbReference type="InterPro" id="IPR052993">
    <property type="entry name" value="CFA-57"/>
</dbReference>
<dbReference type="PROSITE" id="PS50082">
    <property type="entry name" value="WD_REPEATS_2"/>
    <property type="match status" value="1"/>
</dbReference>
<feature type="transmembrane region" description="Helical" evidence="5">
    <location>
        <begin position="1155"/>
        <end position="1179"/>
    </location>
</feature>